<evidence type="ECO:0000256" key="2">
    <source>
        <dbReference type="ARBA" id="ARBA00022448"/>
    </source>
</evidence>
<keyword evidence="5 7" id="KW-0472">Membrane</keyword>
<evidence type="ECO:0000313" key="10">
    <source>
        <dbReference type="Proteomes" id="UP000289152"/>
    </source>
</evidence>
<feature type="region of interest" description="Disordered" evidence="6">
    <location>
        <begin position="545"/>
        <end position="568"/>
    </location>
</feature>
<keyword evidence="3 7" id="KW-0812">Transmembrane</keyword>
<dbReference type="VEuPathDB" id="FungiDB:TREMEDRAFT_65618"/>
<organism evidence="9 10">
    <name type="scientific">Tremella mesenterica</name>
    <name type="common">Jelly fungus</name>
    <dbReference type="NCBI Taxonomy" id="5217"/>
    <lineage>
        <taxon>Eukaryota</taxon>
        <taxon>Fungi</taxon>
        <taxon>Dikarya</taxon>
        <taxon>Basidiomycota</taxon>
        <taxon>Agaricomycotina</taxon>
        <taxon>Tremellomycetes</taxon>
        <taxon>Tremellales</taxon>
        <taxon>Tremellaceae</taxon>
        <taxon>Tremella</taxon>
    </lineage>
</organism>
<evidence type="ECO:0000256" key="7">
    <source>
        <dbReference type="SAM" id="Phobius"/>
    </source>
</evidence>
<evidence type="ECO:0000256" key="1">
    <source>
        <dbReference type="ARBA" id="ARBA00004141"/>
    </source>
</evidence>
<comment type="subcellular location">
    <subcellularLocation>
        <location evidence="1">Membrane</location>
        <topology evidence="1">Multi-pass membrane protein</topology>
    </subcellularLocation>
</comment>
<dbReference type="GO" id="GO:0022857">
    <property type="term" value="F:transmembrane transporter activity"/>
    <property type="evidence" value="ECO:0007669"/>
    <property type="project" value="InterPro"/>
</dbReference>
<feature type="compositionally biased region" description="Polar residues" evidence="6">
    <location>
        <begin position="545"/>
        <end position="558"/>
    </location>
</feature>
<gene>
    <name evidence="9" type="ORF">M231_07277</name>
</gene>
<dbReference type="PROSITE" id="PS50850">
    <property type="entry name" value="MFS"/>
    <property type="match status" value="1"/>
</dbReference>
<dbReference type="Gene3D" id="1.20.1720.10">
    <property type="entry name" value="Multidrug resistance protein D"/>
    <property type="match status" value="1"/>
</dbReference>
<dbReference type="OrthoDB" id="440755at2759"/>
<feature type="transmembrane region" description="Helical" evidence="7">
    <location>
        <begin position="337"/>
        <end position="361"/>
    </location>
</feature>
<feature type="domain" description="Major facilitator superfamily (MFS) profile" evidence="8">
    <location>
        <begin position="64"/>
        <end position="568"/>
    </location>
</feature>
<dbReference type="GO" id="GO:0016020">
    <property type="term" value="C:membrane"/>
    <property type="evidence" value="ECO:0007669"/>
    <property type="project" value="UniProtKB-SubCell"/>
</dbReference>
<dbReference type="InParanoid" id="A0A4Q1BEF1"/>
<dbReference type="InterPro" id="IPR020846">
    <property type="entry name" value="MFS_dom"/>
</dbReference>
<evidence type="ECO:0000313" key="9">
    <source>
        <dbReference type="EMBL" id="RXK35465.1"/>
    </source>
</evidence>
<proteinExistence type="predicted"/>
<protein>
    <recommendedName>
        <fullName evidence="8">Major facilitator superfamily (MFS) profile domain-containing protein</fullName>
    </recommendedName>
</protein>
<reference evidence="9 10" key="1">
    <citation type="submission" date="2016-06" db="EMBL/GenBank/DDBJ databases">
        <title>Evolution of pathogenesis and genome organization in the Tremellales.</title>
        <authorList>
            <person name="Cuomo C."/>
            <person name="Litvintseva A."/>
            <person name="Heitman J."/>
            <person name="Chen Y."/>
            <person name="Sun S."/>
            <person name="Springer D."/>
            <person name="Dromer F."/>
            <person name="Young S."/>
            <person name="Zeng Q."/>
            <person name="Chapman S."/>
            <person name="Gujja S."/>
            <person name="Saif S."/>
            <person name="Birren B."/>
        </authorList>
    </citation>
    <scope>NUCLEOTIDE SEQUENCE [LARGE SCALE GENOMIC DNA]</scope>
    <source>
        <strain evidence="9 10">ATCC 28783</strain>
    </source>
</reference>
<feature type="transmembrane region" description="Helical" evidence="7">
    <location>
        <begin position="103"/>
        <end position="122"/>
    </location>
</feature>
<evidence type="ECO:0000256" key="5">
    <source>
        <dbReference type="ARBA" id="ARBA00023136"/>
    </source>
</evidence>
<evidence type="ECO:0000256" key="4">
    <source>
        <dbReference type="ARBA" id="ARBA00022989"/>
    </source>
</evidence>
<dbReference type="FunCoup" id="A0A4Q1BEF1">
    <property type="interactions" value="16"/>
</dbReference>
<feature type="transmembrane region" description="Helical" evidence="7">
    <location>
        <begin position="64"/>
        <end position="91"/>
    </location>
</feature>
<keyword evidence="4 7" id="KW-1133">Transmembrane helix</keyword>
<dbReference type="PANTHER" id="PTHR42718">
    <property type="entry name" value="MAJOR FACILITATOR SUPERFAMILY MULTIDRUG TRANSPORTER MFSC"/>
    <property type="match status" value="1"/>
</dbReference>
<feature type="transmembrane region" description="Helical" evidence="7">
    <location>
        <begin position="256"/>
        <end position="277"/>
    </location>
</feature>
<dbReference type="SUPFAM" id="SSF103473">
    <property type="entry name" value="MFS general substrate transporter"/>
    <property type="match status" value="1"/>
</dbReference>
<feature type="transmembrane region" description="Helical" evidence="7">
    <location>
        <begin position="220"/>
        <end position="244"/>
    </location>
</feature>
<evidence type="ECO:0000259" key="8">
    <source>
        <dbReference type="PROSITE" id="PS50850"/>
    </source>
</evidence>
<feature type="transmembrane region" description="Helical" evidence="7">
    <location>
        <begin position="289"/>
        <end position="306"/>
    </location>
</feature>
<feature type="transmembrane region" description="Helical" evidence="7">
    <location>
        <begin position="190"/>
        <end position="214"/>
    </location>
</feature>
<dbReference type="Gene3D" id="1.20.1250.20">
    <property type="entry name" value="MFS general substrate transporter like domains"/>
    <property type="match status" value="1"/>
</dbReference>
<evidence type="ECO:0000256" key="3">
    <source>
        <dbReference type="ARBA" id="ARBA00022692"/>
    </source>
</evidence>
<feature type="transmembrane region" description="Helical" evidence="7">
    <location>
        <begin position="511"/>
        <end position="530"/>
    </location>
</feature>
<evidence type="ECO:0000256" key="6">
    <source>
        <dbReference type="SAM" id="MobiDB-lite"/>
    </source>
</evidence>
<comment type="caution">
    <text evidence="9">The sequence shown here is derived from an EMBL/GenBank/DDBJ whole genome shotgun (WGS) entry which is preliminary data.</text>
</comment>
<accession>A0A4Q1BEF1</accession>
<keyword evidence="2" id="KW-0813">Transport</keyword>
<dbReference type="InterPro" id="IPR036259">
    <property type="entry name" value="MFS_trans_sf"/>
</dbReference>
<sequence length="568" mass="61469">MVGLDNPEEIKRDFQSDDTNEVIQTHLKRDPTLDIQDRSKETEPSGILERETELEFVKLSTKKLLLIGSATTIVWFQGVAYICGTGYLLPVIQKEFQISLGDVQWVTAAFNITWGCFALVAGRVGDIYGLDRTFIFGLSFYAIWVLIGGFMPNIIGLSMTQSLSGIGFAIASPAAAAMIGTYFPSGKPKTIAFSVMAGAGAIGAGLGWLLGGLFTVSSPYTWRCLMFLCSSLTLYPITIAILVFPRSPGHPRDKKVDWIGASMITSAQVLLGLSLTFPVATKKGWKAPYIPVLFILSAILFISFIFRQFYLDKRETNPAYPPPLTPARLFGHRRPMVVIYLSTFFVWMGSDSLGVTASYFYEDVLGLSGWQAGLRVLPSVAGGVMGSIMVGILLHYLPSRAVLVLTDCIGGSAGIIFAARPMNRAYWKADLWAWLTTSVASDGADQGVANALLVSCMRFGAMMGLALSTITREGVQHSKEASFRHSLGLDSTTLLDWTMEQIAEWEGVKSAFFFCGASVLTAAAIVGIGLKGWYVVGRPTSNEVIGPTSGTSSASSQKLKMGTSEVKV</sequence>
<name>A0A4Q1BEF1_TREME</name>
<dbReference type="PANTHER" id="PTHR42718:SF9">
    <property type="entry name" value="MAJOR FACILITATOR SUPERFAMILY MULTIDRUG TRANSPORTER MFSC"/>
    <property type="match status" value="1"/>
</dbReference>
<feature type="transmembrane region" description="Helical" evidence="7">
    <location>
        <begin position="163"/>
        <end position="183"/>
    </location>
</feature>
<dbReference type="Proteomes" id="UP000289152">
    <property type="component" value="Unassembled WGS sequence"/>
</dbReference>
<feature type="transmembrane region" description="Helical" evidence="7">
    <location>
        <begin position="134"/>
        <end position="157"/>
    </location>
</feature>
<dbReference type="InterPro" id="IPR011701">
    <property type="entry name" value="MFS"/>
</dbReference>
<dbReference type="STRING" id="5217.A0A4Q1BEF1"/>
<keyword evidence="10" id="KW-1185">Reference proteome</keyword>
<dbReference type="Pfam" id="PF07690">
    <property type="entry name" value="MFS_1"/>
    <property type="match status" value="1"/>
</dbReference>
<feature type="transmembrane region" description="Helical" evidence="7">
    <location>
        <begin position="373"/>
        <end position="394"/>
    </location>
</feature>
<dbReference type="AlphaFoldDB" id="A0A4Q1BEF1"/>
<dbReference type="EMBL" id="SDIL01000135">
    <property type="protein sequence ID" value="RXK35465.1"/>
    <property type="molecule type" value="Genomic_DNA"/>
</dbReference>